<reference evidence="2" key="2">
    <citation type="submission" date="2016-06" db="EMBL/GenBank/DDBJ databases">
        <title>The genome of a short-lived fish provides insights into sex chromosome evolution and the genetic control of aging.</title>
        <authorList>
            <person name="Reichwald K."/>
            <person name="Felder M."/>
            <person name="Petzold A."/>
            <person name="Koch P."/>
            <person name="Groth M."/>
            <person name="Platzer M."/>
        </authorList>
    </citation>
    <scope>NUCLEOTIDE SEQUENCE</scope>
    <source>
        <tissue evidence="2">Brain</tissue>
    </source>
</reference>
<evidence type="ECO:0000256" key="1">
    <source>
        <dbReference type="SAM" id="MobiDB-lite"/>
    </source>
</evidence>
<gene>
    <name evidence="2" type="primary">HHLA2</name>
</gene>
<organism evidence="2">
    <name type="scientific">Nothobranchius pienaari</name>
    <dbReference type="NCBI Taxonomy" id="704102"/>
    <lineage>
        <taxon>Eukaryota</taxon>
        <taxon>Metazoa</taxon>
        <taxon>Chordata</taxon>
        <taxon>Craniata</taxon>
        <taxon>Vertebrata</taxon>
        <taxon>Euteleostomi</taxon>
        <taxon>Actinopterygii</taxon>
        <taxon>Neopterygii</taxon>
        <taxon>Teleostei</taxon>
        <taxon>Neoteleostei</taxon>
        <taxon>Acanthomorphata</taxon>
        <taxon>Ovalentaria</taxon>
        <taxon>Atherinomorphae</taxon>
        <taxon>Cyprinodontiformes</taxon>
        <taxon>Nothobranchiidae</taxon>
        <taxon>Nothobranchius</taxon>
    </lineage>
</organism>
<dbReference type="EMBL" id="HAEG01008232">
    <property type="protein sequence ID" value="SBR81312.1"/>
    <property type="molecule type" value="Transcribed_RNA"/>
</dbReference>
<name>A0A1A8PJW5_9TELE</name>
<evidence type="ECO:0000313" key="2">
    <source>
        <dbReference type="EMBL" id="SBR81312.1"/>
    </source>
</evidence>
<proteinExistence type="predicted"/>
<accession>A0A1A8PJW5</accession>
<sequence>RDQTSGRPGRRRRLFRRRQNHNSTGNQISVKSTQLDQGCHGNDRKI</sequence>
<feature type="non-terminal residue" evidence="2">
    <location>
        <position position="1"/>
    </location>
</feature>
<feature type="compositionally biased region" description="Polar residues" evidence="1">
    <location>
        <begin position="21"/>
        <end position="36"/>
    </location>
</feature>
<reference evidence="2" key="1">
    <citation type="submission" date="2016-05" db="EMBL/GenBank/DDBJ databases">
        <authorList>
            <person name="Lavstsen T."/>
            <person name="Jespersen J.S."/>
        </authorList>
    </citation>
    <scope>NUCLEOTIDE SEQUENCE</scope>
    <source>
        <tissue evidence="2">Brain</tissue>
    </source>
</reference>
<protein>
    <submittedName>
        <fullName evidence="2">HERV-H LTR-associating 2</fullName>
    </submittedName>
</protein>
<feature type="region of interest" description="Disordered" evidence="1">
    <location>
        <begin position="1"/>
        <end position="46"/>
    </location>
</feature>
<dbReference type="AlphaFoldDB" id="A0A1A8PJW5"/>
<feature type="compositionally biased region" description="Basic residues" evidence="1">
    <location>
        <begin position="8"/>
        <end position="20"/>
    </location>
</feature>